<dbReference type="AlphaFoldDB" id="A0A1K2H4U1"/>
<dbReference type="OrthoDB" id="2243336at2"/>
<gene>
    <name evidence="1" type="ORF">RR45_GL001337</name>
    <name evidence="2" type="ORF">SAMN02746068_00093</name>
</gene>
<accession>A0A1K2H4U1</accession>
<dbReference type="STRING" id="1122154.SAMN02746068_00093"/>
<reference evidence="1 4" key="1">
    <citation type="submission" date="2014-12" db="EMBL/GenBank/DDBJ databases">
        <title>Draft genome sequences of 10 type strains of Lactococcus.</title>
        <authorList>
            <person name="Sun Z."/>
            <person name="Zhong Z."/>
            <person name="Liu W."/>
            <person name="Zhang W."/>
            <person name="Zhang H."/>
        </authorList>
    </citation>
    <scope>NUCLEOTIDE SEQUENCE [LARGE SCALE GENOMIC DNA]</scope>
    <source>
        <strain evidence="1 4">DSM 22330</strain>
    </source>
</reference>
<sequence length="83" mass="9146">MLDLKNATFLGIIGNMSKKKETEIQISDSKDGVVLTVGKKMVAEIKNTADDSFDVIVNGKHIKTFKAYPEALEEAIKTYNLAL</sequence>
<dbReference type="Proteomes" id="UP000218979">
    <property type="component" value="Unassembled WGS sequence"/>
</dbReference>
<evidence type="ECO:0000313" key="2">
    <source>
        <dbReference type="EMBL" id="SFZ70161.1"/>
    </source>
</evidence>
<dbReference type="InterPro" id="IPR021351">
    <property type="entry name" value="DUF2969"/>
</dbReference>
<reference evidence="2 3" key="2">
    <citation type="submission" date="2016-11" db="EMBL/GenBank/DDBJ databases">
        <authorList>
            <person name="Jaros S."/>
            <person name="Januszkiewicz K."/>
            <person name="Wedrychowicz H."/>
        </authorList>
    </citation>
    <scope>NUCLEOTIDE SEQUENCE [LARGE SCALE GENOMIC DNA]</scope>
    <source>
        <strain evidence="2 3">DSM 22330</strain>
    </source>
</reference>
<evidence type="ECO:0000313" key="4">
    <source>
        <dbReference type="Proteomes" id="UP000218979"/>
    </source>
</evidence>
<protein>
    <recommendedName>
        <fullName evidence="5">DUF2969 family protein</fullName>
    </recommendedName>
</protein>
<organism evidence="2 3">
    <name type="scientific">Pseudolactococcus chungangensis CAU 28 = DSM 22330</name>
    <dbReference type="NCBI Taxonomy" id="1122154"/>
    <lineage>
        <taxon>Bacteria</taxon>
        <taxon>Bacillati</taxon>
        <taxon>Bacillota</taxon>
        <taxon>Bacilli</taxon>
        <taxon>Lactobacillales</taxon>
        <taxon>Streptococcaceae</taxon>
        <taxon>Pseudolactococcus</taxon>
    </lineage>
</organism>
<name>A0A1K2H4U1_9LACT</name>
<proteinExistence type="predicted"/>
<dbReference type="Proteomes" id="UP000185655">
    <property type="component" value="Unassembled WGS sequence"/>
</dbReference>
<evidence type="ECO:0008006" key="5">
    <source>
        <dbReference type="Google" id="ProtNLM"/>
    </source>
</evidence>
<evidence type="ECO:0000313" key="1">
    <source>
        <dbReference type="EMBL" id="PCS04403.1"/>
    </source>
</evidence>
<dbReference type="EMBL" id="FPKS01000001">
    <property type="protein sequence ID" value="SFZ70161.1"/>
    <property type="molecule type" value="Genomic_DNA"/>
</dbReference>
<dbReference type="EMBL" id="JXJT01000003">
    <property type="protein sequence ID" value="PCS04403.1"/>
    <property type="molecule type" value="Genomic_DNA"/>
</dbReference>
<keyword evidence="4" id="KW-1185">Reference proteome</keyword>
<dbReference type="Pfam" id="PF11184">
    <property type="entry name" value="DUF2969"/>
    <property type="match status" value="1"/>
</dbReference>
<evidence type="ECO:0000313" key="3">
    <source>
        <dbReference type="Proteomes" id="UP000185655"/>
    </source>
</evidence>